<dbReference type="GO" id="GO:0005886">
    <property type="term" value="C:plasma membrane"/>
    <property type="evidence" value="ECO:0007669"/>
    <property type="project" value="TreeGrafter"/>
</dbReference>
<dbReference type="InterPro" id="IPR017871">
    <property type="entry name" value="ABC_transporter-like_CS"/>
</dbReference>
<dbReference type="GO" id="GO:0016887">
    <property type="term" value="F:ATP hydrolysis activity"/>
    <property type="evidence" value="ECO:0007669"/>
    <property type="project" value="InterPro"/>
</dbReference>
<dbReference type="FunFam" id="3.40.50.300:FF:000032">
    <property type="entry name" value="Export ABC transporter ATP-binding protein"/>
    <property type="match status" value="1"/>
</dbReference>
<dbReference type="Proteomes" id="UP001165079">
    <property type="component" value="Unassembled WGS sequence"/>
</dbReference>
<dbReference type="Gene3D" id="3.40.50.300">
    <property type="entry name" value="P-loop containing nucleotide triphosphate hydrolases"/>
    <property type="match status" value="1"/>
</dbReference>
<protein>
    <submittedName>
        <fullName evidence="5">ABC transporter</fullName>
    </submittedName>
</protein>
<dbReference type="SUPFAM" id="SSF52540">
    <property type="entry name" value="P-loop containing nucleoside triphosphate hydrolases"/>
    <property type="match status" value="1"/>
</dbReference>
<dbReference type="Pfam" id="PF00005">
    <property type="entry name" value="ABC_tran"/>
    <property type="match status" value="1"/>
</dbReference>
<dbReference type="PROSITE" id="PS50893">
    <property type="entry name" value="ABC_TRANSPORTER_2"/>
    <property type="match status" value="1"/>
</dbReference>
<evidence type="ECO:0000256" key="1">
    <source>
        <dbReference type="ARBA" id="ARBA00022448"/>
    </source>
</evidence>
<sequence>MSHPSHAAAPPVVRVRDLRVRYEGEAGPVDALRGIDLDVPRGSFTAIMGPSGSGKTTLLHSAAGLQTPTSGMVELGGADLSTLDATRLTKLRRRRVGFVFQAFHLLAALTARQNVELPLRLDGKRADPRRTQALLDRVGLGARGEHRPHQLSGGQKQRVAVARALITDPEVVFADEPTGALDIRSARDVLGLLRALADGGQTIIMVTHDPVAASFSDQVLFLADGVIVDHLRRPSAPEVASRMATLVESAERAANTVEIV</sequence>
<dbReference type="InterPro" id="IPR027417">
    <property type="entry name" value="P-loop_NTPase"/>
</dbReference>
<dbReference type="InterPro" id="IPR017911">
    <property type="entry name" value="MacB-like_ATP-bd"/>
</dbReference>
<comment type="caution">
    <text evidence="5">The sequence shown here is derived from an EMBL/GenBank/DDBJ whole genome shotgun (WGS) entry which is preliminary data.</text>
</comment>
<evidence type="ECO:0000313" key="5">
    <source>
        <dbReference type="EMBL" id="GLZ79575.1"/>
    </source>
</evidence>
<dbReference type="GO" id="GO:0005524">
    <property type="term" value="F:ATP binding"/>
    <property type="evidence" value="ECO:0007669"/>
    <property type="project" value="UniProtKB-KW"/>
</dbReference>
<organism evidence="5 6">
    <name type="scientific">Actinorhabdospora filicis</name>
    <dbReference type="NCBI Taxonomy" id="1785913"/>
    <lineage>
        <taxon>Bacteria</taxon>
        <taxon>Bacillati</taxon>
        <taxon>Actinomycetota</taxon>
        <taxon>Actinomycetes</taxon>
        <taxon>Micromonosporales</taxon>
        <taxon>Micromonosporaceae</taxon>
        <taxon>Actinorhabdospora</taxon>
    </lineage>
</organism>
<keyword evidence="2" id="KW-0547">Nucleotide-binding</keyword>
<dbReference type="RefSeq" id="WP_432705353.1">
    <property type="nucleotide sequence ID" value="NZ_BSTX01000003.1"/>
</dbReference>
<dbReference type="PROSITE" id="PS00211">
    <property type="entry name" value="ABC_TRANSPORTER_1"/>
    <property type="match status" value="1"/>
</dbReference>
<dbReference type="PANTHER" id="PTHR24220:SF685">
    <property type="entry name" value="ABC TRANSPORTER RELATED"/>
    <property type="match status" value="1"/>
</dbReference>
<keyword evidence="1" id="KW-0813">Transport</keyword>
<evidence type="ECO:0000256" key="3">
    <source>
        <dbReference type="ARBA" id="ARBA00022840"/>
    </source>
</evidence>
<dbReference type="CDD" id="cd03255">
    <property type="entry name" value="ABC_MJ0796_LolCDE_FtsE"/>
    <property type="match status" value="1"/>
</dbReference>
<dbReference type="PANTHER" id="PTHR24220">
    <property type="entry name" value="IMPORT ATP-BINDING PROTEIN"/>
    <property type="match status" value="1"/>
</dbReference>
<dbReference type="InterPro" id="IPR003439">
    <property type="entry name" value="ABC_transporter-like_ATP-bd"/>
</dbReference>
<gene>
    <name evidence="5" type="ORF">Afil01_43820</name>
</gene>
<dbReference type="GO" id="GO:0022857">
    <property type="term" value="F:transmembrane transporter activity"/>
    <property type="evidence" value="ECO:0007669"/>
    <property type="project" value="UniProtKB-ARBA"/>
</dbReference>
<name>A0A9W6SPE0_9ACTN</name>
<evidence type="ECO:0000313" key="6">
    <source>
        <dbReference type="Proteomes" id="UP001165079"/>
    </source>
</evidence>
<dbReference type="InterPro" id="IPR015854">
    <property type="entry name" value="ABC_transpr_LolD-like"/>
</dbReference>
<keyword evidence="3" id="KW-0067">ATP-binding</keyword>
<proteinExistence type="predicted"/>
<dbReference type="SMART" id="SM00382">
    <property type="entry name" value="AAA"/>
    <property type="match status" value="1"/>
</dbReference>
<dbReference type="EMBL" id="BSTX01000003">
    <property type="protein sequence ID" value="GLZ79575.1"/>
    <property type="molecule type" value="Genomic_DNA"/>
</dbReference>
<feature type="domain" description="ABC transporter" evidence="4">
    <location>
        <begin position="13"/>
        <end position="249"/>
    </location>
</feature>
<dbReference type="AlphaFoldDB" id="A0A9W6SPE0"/>
<keyword evidence="6" id="KW-1185">Reference proteome</keyword>
<evidence type="ECO:0000259" key="4">
    <source>
        <dbReference type="PROSITE" id="PS50893"/>
    </source>
</evidence>
<accession>A0A9W6SPE0</accession>
<dbReference type="InterPro" id="IPR003593">
    <property type="entry name" value="AAA+_ATPase"/>
</dbReference>
<dbReference type="GO" id="GO:0098796">
    <property type="term" value="C:membrane protein complex"/>
    <property type="evidence" value="ECO:0007669"/>
    <property type="project" value="UniProtKB-ARBA"/>
</dbReference>
<reference evidence="5" key="1">
    <citation type="submission" date="2023-03" db="EMBL/GenBank/DDBJ databases">
        <title>Actinorhabdospora filicis NBRC 111898.</title>
        <authorList>
            <person name="Ichikawa N."/>
            <person name="Sato H."/>
            <person name="Tonouchi N."/>
        </authorList>
    </citation>
    <scope>NUCLEOTIDE SEQUENCE</scope>
    <source>
        <strain evidence="5">NBRC 111898</strain>
    </source>
</reference>
<evidence type="ECO:0000256" key="2">
    <source>
        <dbReference type="ARBA" id="ARBA00022741"/>
    </source>
</evidence>